<proteinExistence type="predicted"/>
<accession>A0A7R9CJT4</accession>
<feature type="transmembrane region" description="Helical" evidence="1">
    <location>
        <begin position="12"/>
        <end position="33"/>
    </location>
</feature>
<keyword evidence="1" id="KW-0472">Membrane</keyword>
<name>A0A7R9CJT4_TIMCR</name>
<reference evidence="2" key="1">
    <citation type="submission" date="2020-11" db="EMBL/GenBank/DDBJ databases">
        <authorList>
            <person name="Tran Van P."/>
        </authorList>
    </citation>
    <scope>NUCLEOTIDE SEQUENCE</scope>
</reference>
<keyword evidence="1" id="KW-1133">Transmembrane helix</keyword>
<evidence type="ECO:0000256" key="1">
    <source>
        <dbReference type="SAM" id="Phobius"/>
    </source>
</evidence>
<evidence type="ECO:0000313" key="2">
    <source>
        <dbReference type="EMBL" id="CAD7397155.1"/>
    </source>
</evidence>
<dbReference type="AlphaFoldDB" id="A0A7R9CJT4"/>
<gene>
    <name evidence="2" type="ORF">TCEB3V08_LOCUS3948</name>
</gene>
<sequence length="234" mass="25554">MAQKDVTTTSCFTPLGVVIFLHVLIFLPALVSVSSQGRIRGSETAFAWRESGKPFRKNHPQFTRPEIRTSISPSSAVGLNTTSALANYATEMGIGKVELEEVNPHLRGGRVENHLGKTPPVHSTEIRTSISPSSAVELYTTSALANYASEAGFTNLLFSTSTTKMHTKIVENCEKACMHAFYSGINPHPFLSNTAHPLMLVPPPLTPWWLEAARGELRIVCMGDLTHLISCYGM</sequence>
<keyword evidence="1" id="KW-0812">Transmembrane</keyword>
<protein>
    <submittedName>
        <fullName evidence="2">Uncharacterized protein</fullName>
    </submittedName>
</protein>
<dbReference type="EMBL" id="OC317480">
    <property type="protein sequence ID" value="CAD7397155.1"/>
    <property type="molecule type" value="Genomic_DNA"/>
</dbReference>
<organism evidence="2">
    <name type="scientific">Timema cristinae</name>
    <name type="common">Walking stick</name>
    <dbReference type="NCBI Taxonomy" id="61476"/>
    <lineage>
        <taxon>Eukaryota</taxon>
        <taxon>Metazoa</taxon>
        <taxon>Ecdysozoa</taxon>
        <taxon>Arthropoda</taxon>
        <taxon>Hexapoda</taxon>
        <taxon>Insecta</taxon>
        <taxon>Pterygota</taxon>
        <taxon>Neoptera</taxon>
        <taxon>Polyneoptera</taxon>
        <taxon>Phasmatodea</taxon>
        <taxon>Timematodea</taxon>
        <taxon>Timematoidea</taxon>
        <taxon>Timematidae</taxon>
        <taxon>Timema</taxon>
    </lineage>
</organism>